<dbReference type="EMBL" id="VDFV01000014">
    <property type="protein sequence ID" value="TNC71371.1"/>
    <property type="molecule type" value="Genomic_DNA"/>
</dbReference>
<keyword evidence="4 6" id="KW-1133">Transmembrane helix</keyword>
<proteinExistence type="predicted"/>
<dbReference type="InterPro" id="IPR020846">
    <property type="entry name" value="MFS_dom"/>
</dbReference>
<evidence type="ECO:0000313" key="9">
    <source>
        <dbReference type="Proteomes" id="UP000305709"/>
    </source>
</evidence>
<feature type="transmembrane region" description="Helical" evidence="6">
    <location>
        <begin position="151"/>
        <end position="174"/>
    </location>
</feature>
<evidence type="ECO:0000259" key="7">
    <source>
        <dbReference type="PROSITE" id="PS50850"/>
    </source>
</evidence>
<accession>A0A5C4N969</accession>
<name>A0A5C4N969_9RHOB</name>
<evidence type="ECO:0000256" key="1">
    <source>
        <dbReference type="ARBA" id="ARBA00004651"/>
    </source>
</evidence>
<feature type="transmembrane region" description="Helical" evidence="6">
    <location>
        <begin position="181"/>
        <end position="199"/>
    </location>
</feature>
<dbReference type="PANTHER" id="PTHR43124">
    <property type="entry name" value="PURINE EFFLUX PUMP PBUE"/>
    <property type="match status" value="1"/>
</dbReference>
<dbReference type="InterPro" id="IPR011701">
    <property type="entry name" value="MFS"/>
</dbReference>
<feature type="transmembrane region" description="Helical" evidence="6">
    <location>
        <begin position="440"/>
        <end position="462"/>
    </location>
</feature>
<feature type="transmembrane region" description="Helical" evidence="6">
    <location>
        <begin position="244"/>
        <end position="265"/>
    </location>
</feature>
<dbReference type="PANTHER" id="PTHR43124:SF3">
    <property type="entry name" value="CHLORAMPHENICOL EFFLUX PUMP RV0191"/>
    <property type="match status" value="1"/>
</dbReference>
<evidence type="ECO:0000256" key="2">
    <source>
        <dbReference type="ARBA" id="ARBA00022475"/>
    </source>
</evidence>
<dbReference type="Pfam" id="PF07690">
    <property type="entry name" value="MFS_1"/>
    <property type="match status" value="1"/>
</dbReference>
<keyword evidence="2" id="KW-1003">Cell membrane</keyword>
<feature type="domain" description="Major facilitator superfamily (MFS) profile" evidence="7">
    <location>
        <begin position="113"/>
        <end position="493"/>
    </location>
</feature>
<dbReference type="Proteomes" id="UP000305709">
    <property type="component" value="Unassembled WGS sequence"/>
</dbReference>
<feature type="transmembrane region" description="Helical" evidence="6">
    <location>
        <begin position="401"/>
        <end position="419"/>
    </location>
</feature>
<keyword evidence="9" id="KW-1185">Reference proteome</keyword>
<feature type="transmembrane region" description="Helical" evidence="6">
    <location>
        <begin position="211"/>
        <end position="232"/>
    </location>
</feature>
<gene>
    <name evidence="8" type="ORF">FHG71_11485</name>
</gene>
<dbReference type="GO" id="GO:0022857">
    <property type="term" value="F:transmembrane transporter activity"/>
    <property type="evidence" value="ECO:0007669"/>
    <property type="project" value="InterPro"/>
</dbReference>
<evidence type="ECO:0000256" key="4">
    <source>
        <dbReference type="ARBA" id="ARBA00022989"/>
    </source>
</evidence>
<dbReference type="PROSITE" id="PS50850">
    <property type="entry name" value="MFS"/>
    <property type="match status" value="1"/>
</dbReference>
<dbReference type="CDD" id="cd17473">
    <property type="entry name" value="MFS_arabinose_efflux_permease_like"/>
    <property type="match status" value="1"/>
</dbReference>
<dbReference type="OrthoDB" id="9812221at2"/>
<evidence type="ECO:0000256" key="6">
    <source>
        <dbReference type="SAM" id="Phobius"/>
    </source>
</evidence>
<dbReference type="Gene3D" id="1.20.1250.20">
    <property type="entry name" value="MFS general substrate transporter like domains"/>
    <property type="match status" value="1"/>
</dbReference>
<feature type="transmembrane region" description="Helical" evidence="6">
    <location>
        <begin position="271"/>
        <end position="289"/>
    </location>
</feature>
<dbReference type="InterPro" id="IPR001958">
    <property type="entry name" value="Tet-R_TetA/multi-R_MdtG-like"/>
</dbReference>
<reference evidence="8 9" key="1">
    <citation type="submission" date="2019-06" db="EMBL/GenBank/DDBJ databases">
        <authorList>
            <person name="Jiang L."/>
        </authorList>
    </citation>
    <scope>NUCLEOTIDE SEQUENCE [LARGE SCALE GENOMIC DNA]</scope>
    <source>
        <strain evidence="8 9">YIM 48858</strain>
    </source>
</reference>
<evidence type="ECO:0000256" key="5">
    <source>
        <dbReference type="ARBA" id="ARBA00023136"/>
    </source>
</evidence>
<comment type="caution">
    <text evidence="8">The sequence shown here is derived from an EMBL/GenBank/DDBJ whole genome shotgun (WGS) entry which is preliminary data.</text>
</comment>
<evidence type="ECO:0000256" key="3">
    <source>
        <dbReference type="ARBA" id="ARBA00022692"/>
    </source>
</evidence>
<keyword evidence="3 6" id="KW-0812">Transmembrane</keyword>
<dbReference type="SUPFAM" id="SSF103473">
    <property type="entry name" value="MFS general substrate transporter"/>
    <property type="match status" value="1"/>
</dbReference>
<evidence type="ECO:0000313" key="8">
    <source>
        <dbReference type="EMBL" id="TNC71371.1"/>
    </source>
</evidence>
<protein>
    <submittedName>
        <fullName evidence="8">MFS transporter</fullName>
    </submittedName>
</protein>
<dbReference type="InterPro" id="IPR036259">
    <property type="entry name" value="MFS_trans_sf"/>
</dbReference>
<dbReference type="PRINTS" id="PR01035">
    <property type="entry name" value="TCRTETA"/>
</dbReference>
<comment type="subcellular location">
    <subcellularLocation>
        <location evidence="1">Cell membrane</location>
        <topology evidence="1">Multi-pass membrane protein</topology>
    </subcellularLocation>
</comment>
<dbReference type="AlphaFoldDB" id="A0A5C4N969"/>
<feature type="transmembrane region" description="Helical" evidence="6">
    <location>
        <begin position="375"/>
        <end position="395"/>
    </location>
</feature>
<keyword evidence="5 6" id="KW-0472">Membrane</keyword>
<feature type="transmembrane region" description="Helical" evidence="6">
    <location>
        <begin position="349"/>
        <end position="368"/>
    </location>
</feature>
<sequence>MSTTSAPFARRRMASGPSTGARYMAVSLSGATYESSPGRIQKQCRDVSLFLFREAEYGKNCVWTVVFSADRAELDARASACAGGLGVVLPIGRASGRISVMTDPLASPPGRLLTLSVLMLSALTIMANATISPSLPALTAHYADVPGIGTLAGLLLTLPSAAIVLSAGLMGWLADRIDRQAMLLTVGGLYALGGTSGLWVDGLGAMLAGRLVLGVGVAGTMILATTWAADLWQGPARERYLGRQGAAISVGGIVVMLLGGLLASLHWRGAFATYLLVVPVTALALRTLAPHARARRDRPRAVGGTGAVVPWKVFAFVGPLSFLFMTVFYVMPTRLPFLLGELGVRSPAAMGGIMAIMTVTSIPGALSYGRIRRHLGFMAIFALGWGVMALGMGIVALAGNAWVAALGVAVMGAGMGPSMPNYTTYWMATVPPQLRGRASGMLTTAFFAGQFASPLLTAPLVGPLGLQGTFAALAAAEAALAAGLVVLAVREARGAALA</sequence>
<feature type="transmembrane region" description="Helical" evidence="6">
    <location>
        <begin position="468"/>
        <end position="489"/>
    </location>
</feature>
<feature type="transmembrane region" description="Helical" evidence="6">
    <location>
        <begin position="309"/>
        <end position="329"/>
    </location>
</feature>
<dbReference type="GO" id="GO:0005886">
    <property type="term" value="C:plasma membrane"/>
    <property type="evidence" value="ECO:0007669"/>
    <property type="project" value="UniProtKB-SubCell"/>
</dbReference>
<organism evidence="8 9">
    <name type="scientific">Rubellimicrobium roseum</name>
    <dbReference type="NCBI Taxonomy" id="687525"/>
    <lineage>
        <taxon>Bacteria</taxon>
        <taxon>Pseudomonadati</taxon>
        <taxon>Pseudomonadota</taxon>
        <taxon>Alphaproteobacteria</taxon>
        <taxon>Rhodobacterales</taxon>
        <taxon>Roseobacteraceae</taxon>
        <taxon>Rubellimicrobium</taxon>
    </lineage>
</organism>
<feature type="transmembrane region" description="Helical" evidence="6">
    <location>
        <begin position="112"/>
        <end position="131"/>
    </location>
</feature>
<dbReference type="InterPro" id="IPR050189">
    <property type="entry name" value="MFS_Efflux_Transporters"/>
</dbReference>